<dbReference type="Gene3D" id="1.10.150.280">
    <property type="entry name" value="AF1531-like domain"/>
    <property type="match status" value="2"/>
</dbReference>
<keyword evidence="1" id="KW-0472">Membrane</keyword>
<dbReference type="PANTHER" id="PTHR21180:SF32">
    <property type="entry name" value="ENDONUCLEASE_EXONUCLEASE_PHOSPHATASE FAMILY DOMAIN-CONTAINING PROTEIN 1"/>
    <property type="match status" value="1"/>
</dbReference>
<name>A0ABU2Y2L8_9FLAO</name>
<keyword evidence="1" id="KW-0812">Transmembrane</keyword>
<evidence type="ECO:0000256" key="1">
    <source>
        <dbReference type="SAM" id="Phobius"/>
    </source>
</evidence>
<keyword evidence="1" id="KW-1133">Transmembrane helix</keyword>
<keyword evidence="3" id="KW-1185">Reference proteome</keyword>
<dbReference type="SUPFAM" id="SSF47781">
    <property type="entry name" value="RuvA domain 2-like"/>
    <property type="match status" value="2"/>
</dbReference>
<reference evidence="2 3" key="1">
    <citation type="submission" date="2023-09" db="EMBL/GenBank/DDBJ databases">
        <authorList>
            <person name="Rey-Velasco X."/>
        </authorList>
    </citation>
    <scope>NUCLEOTIDE SEQUENCE [LARGE SCALE GENOMIC DNA]</scope>
    <source>
        <strain evidence="2 3">P050</strain>
    </source>
</reference>
<proteinExistence type="predicted"/>
<evidence type="ECO:0000313" key="3">
    <source>
        <dbReference type="Proteomes" id="UP001252186"/>
    </source>
</evidence>
<organism evidence="2 3">
    <name type="scientific">Urechidicola vernalis</name>
    <dbReference type="NCBI Taxonomy" id="3075600"/>
    <lineage>
        <taxon>Bacteria</taxon>
        <taxon>Pseudomonadati</taxon>
        <taxon>Bacteroidota</taxon>
        <taxon>Flavobacteriia</taxon>
        <taxon>Flavobacteriales</taxon>
        <taxon>Flavobacteriaceae</taxon>
        <taxon>Urechidicola</taxon>
    </lineage>
</organism>
<dbReference type="EMBL" id="JAVRHV010000001">
    <property type="protein sequence ID" value="MDT0552454.1"/>
    <property type="molecule type" value="Genomic_DNA"/>
</dbReference>
<protein>
    <submittedName>
        <fullName evidence="2">Helix-hairpin-helix domain-containing protein</fullName>
    </submittedName>
</protein>
<dbReference type="Proteomes" id="UP001252186">
    <property type="component" value="Unassembled WGS sequence"/>
</dbReference>
<dbReference type="Pfam" id="PF12836">
    <property type="entry name" value="HHH_3"/>
    <property type="match status" value="2"/>
</dbReference>
<dbReference type="RefSeq" id="WP_311592320.1">
    <property type="nucleotide sequence ID" value="NZ_JAVRHV010000001.1"/>
</dbReference>
<sequence length="298" mass="34992">MKKLKSHFWYNKRQRNGIFFLLLLIVVVQFFYWFWFPNYIGSKTYEVSHSDQVNIEKFQKELDSLEKESIAASKPKIFPFNPSFITDFKGYQLGMSTDEIDRLLAFRAKGEYINSTEQFQEVTKISDSLLAEISPYFKFPEWVNKQKSQKRDRPSVTKYEVNLPIVKQDLNVATEEDFIKIYGIGETLSSRIVKFRNSIGGFINDDQLSEVYGLKPEVVLEVLKKYTVLSKPVIEPLNINTATFKEILRLPYIDYELTKLIFDYRDEVAEIQSLDELKNIEGFPLELFDRIAVYLEAK</sequence>
<accession>A0ABU2Y2L8</accession>
<feature type="transmembrane region" description="Helical" evidence="1">
    <location>
        <begin position="16"/>
        <end position="35"/>
    </location>
</feature>
<dbReference type="InterPro" id="IPR010994">
    <property type="entry name" value="RuvA_2-like"/>
</dbReference>
<comment type="caution">
    <text evidence="2">The sequence shown here is derived from an EMBL/GenBank/DDBJ whole genome shotgun (WGS) entry which is preliminary data.</text>
</comment>
<gene>
    <name evidence="2" type="ORF">RM519_04290</name>
</gene>
<dbReference type="PANTHER" id="PTHR21180">
    <property type="entry name" value="ENDONUCLEASE/EXONUCLEASE/PHOSPHATASE FAMILY DOMAIN-CONTAINING PROTEIN 1"/>
    <property type="match status" value="1"/>
</dbReference>
<evidence type="ECO:0000313" key="2">
    <source>
        <dbReference type="EMBL" id="MDT0552454.1"/>
    </source>
</evidence>
<dbReference type="InterPro" id="IPR051675">
    <property type="entry name" value="Endo/Exo/Phosphatase_dom_1"/>
</dbReference>